<evidence type="ECO:0000313" key="1">
    <source>
        <dbReference type="EMBL" id="KAK3321268.1"/>
    </source>
</evidence>
<dbReference type="PANTHER" id="PTHR48100:SF54">
    <property type="entry name" value="PHOSPHATASE SPAC5H10.03-RELATED"/>
    <property type="match status" value="1"/>
</dbReference>
<evidence type="ECO:0000313" key="2">
    <source>
        <dbReference type="Proteomes" id="UP001286456"/>
    </source>
</evidence>
<dbReference type="GO" id="GO:0005737">
    <property type="term" value="C:cytoplasm"/>
    <property type="evidence" value="ECO:0007669"/>
    <property type="project" value="TreeGrafter"/>
</dbReference>
<dbReference type="Pfam" id="PF00300">
    <property type="entry name" value="His_Phos_1"/>
    <property type="match status" value="1"/>
</dbReference>
<organism evidence="1 2">
    <name type="scientific">Cercophora scortea</name>
    <dbReference type="NCBI Taxonomy" id="314031"/>
    <lineage>
        <taxon>Eukaryota</taxon>
        <taxon>Fungi</taxon>
        <taxon>Dikarya</taxon>
        <taxon>Ascomycota</taxon>
        <taxon>Pezizomycotina</taxon>
        <taxon>Sordariomycetes</taxon>
        <taxon>Sordariomycetidae</taxon>
        <taxon>Sordariales</taxon>
        <taxon>Lasiosphaeriaceae</taxon>
        <taxon>Cercophora</taxon>
    </lineage>
</organism>
<dbReference type="GO" id="GO:0016791">
    <property type="term" value="F:phosphatase activity"/>
    <property type="evidence" value="ECO:0007669"/>
    <property type="project" value="TreeGrafter"/>
</dbReference>
<dbReference type="InterPro" id="IPR029033">
    <property type="entry name" value="His_PPase_superfam"/>
</dbReference>
<dbReference type="Proteomes" id="UP001286456">
    <property type="component" value="Unassembled WGS sequence"/>
</dbReference>
<dbReference type="CDD" id="cd07067">
    <property type="entry name" value="HP_PGM_like"/>
    <property type="match status" value="1"/>
</dbReference>
<dbReference type="Gene3D" id="3.40.50.1240">
    <property type="entry name" value="Phosphoglycerate mutase-like"/>
    <property type="match status" value="1"/>
</dbReference>
<reference evidence="1" key="1">
    <citation type="journal article" date="2023" name="Mol. Phylogenet. Evol.">
        <title>Genome-scale phylogeny and comparative genomics of the fungal order Sordariales.</title>
        <authorList>
            <person name="Hensen N."/>
            <person name="Bonometti L."/>
            <person name="Westerberg I."/>
            <person name="Brannstrom I.O."/>
            <person name="Guillou S."/>
            <person name="Cros-Aarteil S."/>
            <person name="Calhoun S."/>
            <person name="Haridas S."/>
            <person name="Kuo A."/>
            <person name="Mondo S."/>
            <person name="Pangilinan J."/>
            <person name="Riley R."/>
            <person name="LaButti K."/>
            <person name="Andreopoulos B."/>
            <person name="Lipzen A."/>
            <person name="Chen C."/>
            <person name="Yan M."/>
            <person name="Daum C."/>
            <person name="Ng V."/>
            <person name="Clum A."/>
            <person name="Steindorff A."/>
            <person name="Ohm R.A."/>
            <person name="Martin F."/>
            <person name="Silar P."/>
            <person name="Natvig D.O."/>
            <person name="Lalanne C."/>
            <person name="Gautier V."/>
            <person name="Ament-Velasquez S.L."/>
            <person name="Kruys A."/>
            <person name="Hutchinson M.I."/>
            <person name="Powell A.J."/>
            <person name="Barry K."/>
            <person name="Miller A.N."/>
            <person name="Grigoriev I.V."/>
            <person name="Debuchy R."/>
            <person name="Gladieux P."/>
            <person name="Hiltunen Thoren M."/>
            <person name="Johannesson H."/>
        </authorList>
    </citation>
    <scope>NUCLEOTIDE SEQUENCE</scope>
    <source>
        <strain evidence="1">SMH4131-1</strain>
    </source>
</reference>
<dbReference type="InterPro" id="IPR050275">
    <property type="entry name" value="PGM_Phosphatase"/>
</dbReference>
<dbReference type="PANTHER" id="PTHR48100">
    <property type="entry name" value="BROAD-SPECIFICITY PHOSPHATASE YOR283W-RELATED"/>
    <property type="match status" value="1"/>
</dbReference>
<dbReference type="SUPFAM" id="SSF53254">
    <property type="entry name" value="Phosphoglycerate mutase-like"/>
    <property type="match status" value="1"/>
</dbReference>
<accession>A0AAE0I9X7</accession>
<dbReference type="SMART" id="SM00855">
    <property type="entry name" value="PGAM"/>
    <property type="match status" value="1"/>
</dbReference>
<sequence length="224" mass="24072">MASKIYVVRHAESAHNVSKNFNLRDPGLTELGLAQSVDLATSFPALSSVAVVLASPLSRTIETTLAGFGVIIDKRHVGSDLGEDGGAKLILDPGLQERSDLPCDTGSDVATLKSKYPDLNLTGLKTEWYVKEGEFTADDAAVEARARALRRKLKAIVDELGQGGDNAQHQGKRDIVVVTHGVFIKFLVQDETIDLPKAGWRAYTIQEGDGDDVSLRVVADDSTT</sequence>
<keyword evidence="2" id="KW-1185">Reference proteome</keyword>
<gene>
    <name evidence="1" type="ORF">B0T19DRAFT_431984</name>
</gene>
<comment type="caution">
    <text evidence="1">The sequence shown here is derived from an EMBL/GenBank/DDBJ whole genome shotgun (WGS) entry which is preliminary data.</text>
</comment>
<proteinExistence type="predicted"/>
<dbReference type="AlphaFoldDB" id="A0AAE0I9X7"/>
<dbReference type="EMBL" id="JAUEPO010000005">
    <property type="protein sequence ID" value="KAK3321268.1"/>
    <property type="molecule type" value="Genomic_DNA"/>
</dbReference>
<name>A0AAE0I9X7_9PEZI</name>
<dbReference type="InterPro" id="IPR013078">
    <property type="entry name" value="His_Pase_superF_clade-1"/>
</dbReference>
<reference evidence="1" key="2">
    <citation type="submission" date="2023-06" db="EMBL/GenBank/DDBJ databases">
        <authorList>
            <consortium name="Lawrence Berkeley National Laboratory"/>
            <person name="Haridas S."/>
            <person name="Hensen N."/>
            <person name="Bonometti L."/>
            <person name="Westerberg I."/>
            <person name="Brannstrom I.O."/>
            <person name="Guillou S."/>
            <person name="Cros-Aarteil S."/>
            <person name="Calhoun S."/>
            <person name="Kuo A."/>
            <person name="Mondo S."/>
            <person name="Pangilinan J."/>
            <person name="Riley R."/>
            <person name="Labutti K."/>
            <person name="Andreopoulos B."/>
            <person name="Lipzen A."/>
            <person name="Chen C."/>
            <person name="Yanf M."/>
            <person name="Daum C."/>
            <person name="Ng V."/>
            <person name="Clum A."/>
            <person name="Steindorff A."/>
            <person name="Ohm R."/>
            <person name="Martin F."/>
            <person name="Silar P."/>
            <person name="Natvig D."/>
            <person name="Lalanne C."/>
            <person name="Gautier V."/>
            <person name="Ament-Velasquez S.L."/>
            <person name="Kruys A."/>
            <person name="Hutchinson M.I."/>
            <person name="Powell A.J."/>
            <person name="Barry K."/>
            <person name="Miller A.N."/>
            <person name="Grigoriev I.V."/>
            <person name="Debuchy R."/>
            <person name="Gladieux P."/>
            <person name="Thoren M.H."/>
            <person name="Johannesson H."/>
        </authorList>
    </citation>
    <scope>NUCLEOTIDE SEQUENCE</scope>
    <source>
        <strain evidence="1">SMH4131-1</strain>
    </source>
</reference>
<protein>
    <submittedName>
        <fullName evidence="1">Histidine phosphatase superfamily</fullName>
    </submittedName>
</protein>